<dbReference type="Pfam" id="PF17286">
    <property type="entry name" value="PRMT5_C"/>
    <property type="match status" value="1"/>
</dbReference>
<dbReference type="EMBL" id="MU001672">
    <property type="protein sequence ID" value="KAF2461203.1"/>
    <property type="molecule type" value="Genomic_DNA"/>
</dbReference>
<keyword evidence="3 4" id="KW-0949">S-adenosyl-L-methionine</keyword>
<feature type="binding site" evidence="6">
    <location>
        <position position="474"/>
    </location>
    <ligand>
        <name>S-adenosyl-L-methionine</name>
        <dbReference type="ChEBI" id="CHEBI:59789"/>
    </ligand>
</feature>
<dbReference type="GO" id="GO:0016274">
    <property type="term" value="F:protein-arginine N-methyltransferase activity"/>
    <property type="evidence" value="ECO:0007669"/>
    <property type="project" value="InterPro"/>
</dbReference>
<dbReference type="OrthoDB" id="1368803at2759"/>
<evidence type="ECO:0000256" key="1">
    <source>
        <dbReference type="ARBA" id="ARBA00022603"/>
    </source>
</evidence>
<dbReference type="AlphaFoldDB" id="A0A6A6PCQ1"/>
<evidence type="ECO:0000259" key="9">
    <source>
        <dbReference type="Pfam" id="PF05185"/>
    </source>
</evidence>
<dbReference type="Pfam" id="PF05185">
    <property type="entry name" value="PRMT5"/>
    <property type="match status" value="1"/>
</dbReference>
<organism evidence="12 13">
    <name type="scientific">Lineolata rhizophorae</name>
    <dbReference type="NCBI Taxonomy" id="578093"/>
    <lineage>
        <taxon>Eukaryota</taxon>
        <taxon>Fungi</taxon>
        <taxon>Dikarya</taxon>
        <taxon>Ascomycota</taxon>
        <taxon>Pezizomycotina</taxon>
        <taxon>Dothideomycetes</taxon>
        <taxon>Dothideomycetes incertae sedis</taxon>
        <taxon>Lineolatales</taxon>
        <taxon>Lineolataceae</taxon>
        <taxon>Lineolata</taxon>
    </lineage>
</organism>
<dbReference type="PROSITE" id="PS51678">
    <property type="entry name" value="SAM_MT_PRMT"/>
    <property type="match status" value="1"/>
</dbReference>
<dbReference type="GO" id="GO:0005634">
    <property type="term" value="C:nucleus"/>
    <property type="evidence" value="ECO:0007669"/>
    <property type="project" value="TreeGrafter"/>
</dbReference>
<keyword evidence="13" id="KW-1185">Reference proteome</keyword>
<dbReference type="Gene3D" id="3.20.20.150">
    <property type="entry name" value="Divalent-metal-dependent TIM barrel enzymes"/>
    <property type="match status" value="1"/>
</dbReference>
<comment type="similarity">
    <text evidence="4">Belongs to the class I-like SAM-binding methyltransferase superfamily.</text>
</comment>
<feature type="binding site" evidence="6">
    <location>
        <begin position="501"/>
        <end position="502"/>
    </location>
    <ligand>
        <name>S-adenosyl-L-methionine</name>
        <dbReference type="ChEBI" id="CHEBI:59789"/>
    </ligand>
</feature>
<protein>
    <recommendedName>
        <fullName evidence="4">Protein arginine N-methyltransferase</fullName>
    </recommendedName>
</protein>
<dbReference type="PIRSF" id="PIRSF015894">
    <property type="entry name" value="Skb1_MeTrfase"/>
    <property type="match status" value="1"/>
</dbReference>
<dbReference type="Proteomes" id="UP000799766">
    <property type="component" value="Unassembled WGS sequence"/>
</dbReference>
<evidence type="ECO:0000313" key="13">
    <source>
        <dbReference type="Proteomes" id="UP000799766"/>
    </source>
</evidence>
<feature type="active site" description="Proton donor/acceptor" evidence="5">
    <location>
        <position position="556"/>
    </location>
</feature>
<evidence type="ECO:0000256" key="3">
    <source>
        <dbReference type="ARBA" id="ARBA00022691"/>
    </source>
</evidence>
<dbReference type="Pfam" id="PF17285">
    <property type="entry name" value="PRMT5_TIM"/>
    <property type="match status" value="1"/>
</dbReference>
<keyword evidence="2 4" id="KW-0808">Transferase</keyword>
<feature type="binding site" evidence="6">
    <location>
        <begin position="411"/>
        <end position="412"/>
    </location>
    <ligand>
        <name>S-adenosyl-L-methionine</name>
        <dbReference type="ChEBI" id="CHEBI:59789"/>
    </ligand>
</feature>
<feature type="binding site" evidence="6">
    <location>
        <position position="402"/>
    </location>
    <ligand>
        <name>S-adenosyl-L-methionine</name>
        <dbReference type="ChEBI" id="CHEBI:59789"/>
    </ligand>
</feature>
<evidence type="ECO:0000256" key="5">
    <source>
        <dbReference type="PIRSR" id="PIRSR015894-1"/>
    </source>
</evidence>
<dbReference type="InterPro" id="IPR035248">
    <property type="entry name" value="PRMT5_C"/>
</dbReference>
<dbReference type="InterPro" id="IPR029063">
    <property type="entry name" value="SAM-dependent_MTases_sf"/>
</dbReference>
<feature type="domain" description="PRMT5 oligomerisation" evidence="11">
    <location>
        <begin position="581"/>
        <end position="834"/>
    </location>
</feature>
<evidence type="ECO:0000256" key="6">
    <source>
        <dbReference type="PIRSR" id="PIRSR015894-2"/>
    </source>
</evidence>
<accession>A0A6A6PCQ1</accession>
<evidence type="ECO:0000256" key="8">
    <source>
        <dbReference type="SAM" id="MobiDB-lite"/>
    </source>
</evidence>
<dbReference type="Gene3D" id="2.70.160.11">
    <property type="entry name" value="Hnrnp arginine n-methyltransferase1"/>
    <property type="match status" value="1"/>
</dbReference>
<dbReference type="PANTHER" id="PTHR10738:SF0">
    <property type="entry name" value="PROTEIN ARGININE N-METHYLTRANSFERASE 5"/>
    <property type="match status" value="1"/>
</dbReference>
<reference evidence="12" key="1">
    <citation type="journal article" date="2020" name="Stud. Mycol.">
        <title>101 Dothideomycetes genomes: a test case for predicting lifestyles and emergence of pathogens.</title>
        <authorList>
            <person name="Haridas S."/>
            <person name="Albert R."/>
            <person name="Binder M."/>
            <person name="Bloem J."/>
            <person name="Labutti K."/>
            <person name="Salamov A."/>
            <person name="Andreopoulos B."/>
            <person name="Baker S."/>
            <person name="Barry K."/>
            <person name="Bills G."/>
            <person name="Bluhm B."/>
            <person name="Cannon C."/>
            <person name="Castanera R."/>
            <person name="Culley D."/>
            <person name="Daum C."/>
            <person name="Ezra D."/>
            <person name="Gonzalez J."/>
            <person name="Henrissat B."/>
            <person name="Kuo A."/>
            <person name="Liang C."/>
            <person name="Lipzen A."/>
            <person name="Lutzoni F."/>
            <person name="Magnuson J."/>
            <person name="Mondo S."/>
            <person name="Nolan M."/>
            <person name="Ohm R."/>
            <person name="Pangilinan J."/>
            <person name="Park H.-J."/>
            <person name="Ramirez L."/>
            <person name="Alfaro M."/>
            <person name="Sun H."/>
            <person name="Tritt A."/>
            <person name="Yoshinaga Y."/>
            <person name="Zwiers L.-H."/>
            <person name="Turgeon B."/>
            <person name="Goodwin S."/>
            <person name="Spatafora J."/>
            <person name="Crous P."/>
            <person name="Grigoriev I."/>
        </authorList>
    </citation>
    <scope>NUCLEOTIDE SEQUENCE</scope>
    <source>
        <strain evidence="12">ATCC 16933</strain>
    </source>
</reference>
<feature type="region of interest" description="Disordered" evidence="8">
    <location>
        <begin position="317"/>
        <end position="363"/>
    </location>
</feature>
<dbReference type="SUPFAM" id="SSF53335">
    <property type="entry name" value="S-adenosyl-L-methionine-dependent methyltransferases"/>
    <property type="match status" value="1"/>
</dbReference>
<evidence type="ECO:0000256" key="7">
    <source>
        <dbReference type="PIRSR" id="PIRSR015894-3"/>
    </source>
</evidence>
<dbReference type="GO" id="GO:0006355">
    <property type="term" value="P:regulation of DNA-templated transcription"/>
    <property type="evidence" value="ECO:0007669"/>
    <property type="project" value="TreeGrafter"/>
</dbReference>
<dbReference type="FunFam" id="3.40.50.150:FF:000149">
    <property type="entry name" value="Protein arginine N-methyltransferase"/>
    <property type="match status" value="1"/>
</dbReference>
<sequence>MPTFYIGQHETSRQLPVSEHILRQAQECNYDMLTTPITTAAFHSKVLSLLARHKAQLEAGAAPVNLPAPLVPPLQPDDSLLAPEPHVTQLLACTSPWIDLTSPDPVIASLSRQVFSLEVAYAGFCGISNVIVRGPRLHGRGGGSGQDGVAQYARIIQEALNVSLCLNLQILMPFADPALLDEEIGDLSSFATVPEEEQTTEPRPDPLAQWDAWNVIRTVSRYNARISVALLLPRQLPPTPVQTRWFSEPLRLLIFPGTTFLKNAKGYPVLSKPHQALISKYMRLKQSPWILLSDVGPIPGLEDPEMRVDFASGILSPGAGDSPKVSGPATPTSPTPAEAARLHQSGSSTKKAKDHTPHLSYLRHLQRNQPARSAMERFGGGYQDYLQSPLQPLTDNLESITYEVFEKDPVKYAWYEDAMARALRDWRARGTSTSSPADDAVVIAVVGAGRGPLVTRALRAGESAGVPVRVFAVEKNPNAFVLLQRHNATVWGGRVELVKSDMRSWRGPVLPSSSFRPSISDDPFSDDDPGKQTHTETHGTVDILVSELLGSFADNELSPECLDGVQHVLAPTHGISIPSRYSAHLTPVAAPRLHADLNGRPAGAPASEPDPFETPYVVMLHAADYLATELITDPADPAPGTGVSNNLAVDAAAALPVVHEAWAFTHPLPAAVLEQAATRKGGGVGGGGAGGAMGGDGWNEHNARVARMRFRVGQRGVCHGLAGYFEAVLYDGGDGDGNDSEAGEGDGGKVELSTNPRTMERKSRDMTSWFPIFFPLKEPIYLPDNAELDVCMWRMTDDRKVWYEWLVESFVVLDARRVRLGVSDLHSSKKSGCLM</sequence>
<feature type="active site" description="Proton donor/acceptor" evidence="5">
    <location>
        <position position="547"/>
    </location>
</feature>
<keyword evidence="1 4" id="KW-0489">Methyltransferase</keyword>
<dbReference type="GO" id="GO:0032259">
    <property type="term" value="P:methylation"/>
    <property type="evidence" value="ECO:0007669"/>
    <property type="project" value="UniProtKB-KW"/>
</dbReference>
<gene>
    <name evidence="12" type="ORF">BDY21DRAFT_383911</name>
</gene>
<dbReference type="InterPro" id="IPR035075">
    <property type="entry name" value="PRMT5"/>
</dbReference>
<feature type="site" description="Critical for specifying symmetric addition of methyl groups" evidence="7">
    <location>
        <position position="405"/>
    </location>
</feature>
<evidence type="ECO:0000259" key="11">
    <source>
        <dbReference type="Pfam" id="PF17286"/>
    </source>
</evidence>
<dbReference type="GO" id="GO:0005829">
    <property type="term" value="C:cytosol"/>
    <property type="evidence" value="ECO:0007669"/>
    <property type="project" value="TreeGrafter"/>
</dbReference>
<feature type="region of interest" description="Disordered" evidence="8">
    <location>
        <begin position="736"/>
        <end position="758"/>
    </location>
</feature>
<feature type="region of interest" description="Disordered" evidence="8">
    <location>
        <begin position="512"/>
        <end position="539"/>
    </location>
</feature>
<feature type="domain" description="PRMT5 arginine-N-methyltransferase" evidence="9">
    <location>
        <begin position="375"/>
        <end position="577"/>
    </location>
</feature>
<dbReference type="PANTHER" id="PTHR10738">
    <property type="entry name" value="PROTEIN ARGININE N-METHYLTRANSFERASE 5"/>
    <property type="match status" value="1"/>
</dbReference>
<feature type="compositionally biased region" description="Basic and acidic residues" evidence="8">
    <location>
        <begin position="528"/>
        <end position="539"/>
    </location>
</feature>
<proteinExistence type="inferred from homology"/>
<feature type="compositionally biased region" description="Low complexity" evidence="8">
    <location>
        <begin position="328"/>
        <end position="339"/>
    </location>
</feature>
<evidence type="ECO:0000256" key="2">
    <source>
        <dbReference type="ARBA" id="ARBA00022679"/>
    </source>
</evidence>
<feature type="domain" description="PRMT5 TIM barrel" evidence="10">
    <location>
        <begin position="29"/>
        <end position="368"/>
    </location>
</feature>
<evidence type="ECO:0000313" key="12">
    <source>
        <dbReference type="EMBL" id="KAF2461203.1"/>
    </source>
</evidence>
<dbReference type="InterPro" id="IPR007857">
    <property type="entry name" value="Arg_MeTrfase_PRMT5"/>
</dbReference>
<dbReference type="CDD" id="cd02440">
    <property type="entry name" value="AdoMet_MTases"/>
    <property type="match status" value="1"/>
</dbReference>
<evidence type="ECO:0000259" key="10">
    <source>
        <dbReference type="Pfam" id="PF17285"/>
    </source>
</evidence>
<evidence type="ECO:0000256" key="4">
    <source>
        <dbReference type="PIRNR" id="PIRNR015894"/>
    </source>
</evidence>
<dbReference type="Gene3D" id="3.40.50.150">
    <property type="entry name" value="Vaccinia Virus protein VP39"/>
    <property type="match status" value="1"/>
</dbReference>
<name>A0A6A6PCQ1_9PEZI</name>
<feature type="compositionally biased region" description="Low complexity" evidence="8">
    <location>
        <begin position="512"/>
        <end position="522"/>
    </location>
</feature>
<dbReference type="InterPro" id="IPR025799">
    <property type="entry name" value="Arg_MeTrfase"/>
</dbReference>
<dbReference type="InterPro" id="IPR035247">
    <property type="entry name" value="PRMT5_TIM"/>
</dbReference>